<feature type="transmembrane region" description="Helical" evidence="2">
    <location>
        <begin position="110"/>
        <end position="132"/>
    </location>
</feature>
<dbReference type="Proteomes" id="UP001605036">
    <property type="component" value="Unassembled WGS sequence"/>
</dbReference>
<organism evidence="3 4">
    <name type="scientific">Riccia fluitans</name>
    <dbReference type="NCBI Taxonomy" id="41844"/>
    <lineage>
        <taxon>Eukaryota</taxon>
        <taxon>Viridiplantae</taxon>
        <taxon>Streptophyta</taxon>
        <taxon>Embryophyta</taxon>
        <taxon>Marchantiophyta</taxon>
        <taxon>Marchantiopsida</taxon>
        <taxon>Marchantiidae</taxon>
        <taxon>Marchantiales</taxon>
        <taxon>Ricciaceae</taxon>
        <taxon>Riccia</taxon>
    </lineage>
</organism>
<feature type="region of interest" description="Disordered" evidence="1">
    <location>
        <begin position="64"/>
        <end position="101"/>
    </location>
</feature>
<reference evidence="3 4" key="1">
    <citation type="submission" date="2024-09" db="EMBL/GenBank/DDBJ databases">
        <title>Chromosome-scale assembly of Riccia fluitans.</title>
        <authorList>
            <person name="Paukszto L."/>
            <person name="Sawicki J."/>
            <person name="Karawczyk K."/>
            <person name="Piernik-Szablinska J."/>
            <person name="Szczecinska M."/>
            <person name="Mazdziarz M."/>
        </authorList>
    </citation>
    <scope>NUCLEOTIDE SEQUENCE [LARGE SCALE GENOMIC DNA]</scope>
    <source>
        <strain evidence="3">Rf_01</strain>
        <tissue evidence="3">Aerial parts of the thallus</tissue>
    </source>
</reference>
<name>A0ABD1Z9K8_9MARC</name>
<evidence type="ECO:0000256" key="2">
    <source>
        <dbReference type="SAM" id="Phobius"/>
    </source>
</evidence>
<feature type="compositionally biased region" description="Basic and acidic residues" evidence="1">
    <location>
        <begin position="66"/>
        <end position="79"/>
    </location>
</feature>
<evidence type="ECO:0000313" key="3">
    <source>
        <dbReference type="EMBL" id="KAL2644088.1"/>
    </source>
</evidence>
<keyword evidence="2" id="KW-0812">Transmembrane</keyword>
<sequence length="190" mass="19994">MAVSASSTAYGLRSALPVRGDFASGLSTSSVKCVALMSARKFGAGAVVVGRRKIVSLRVSASGADEDPKVSTTKTEEKVPGWAQPGSDELPPWAKSDRPQTQEPAQDLPVAVYLIGSSLVAIAAVGSIFEYFNKNPVFGVVQPDSPLWAPILGFFAITGLPSAGFLFYKGVQLANKASEEIDREDGFLGR</sequence>
<accession>A0ABD1Z9K8</accession>
<feature type="transmembrane region" description="Helical" evidence="2">
    <location>
        <begin position="147"/>
        <end position="168"/>
    </location>
</feature>
<keyword evidence="4" id="KW-1185">Reference proteome</keyword>
<dbReference type="AlphaFoldDB" id="A0ABD1Z9K8"/>
<evidence type="ECO:0000313" key="4">
    <source>
        <dbReference type="Proteomes" id="UP001605036"/>
    </source>
</evidence>
<comment type="caution">
    <text evidence="3">The sequence shown here is derived from an EMBL/GenBank/DDBJ whole genome shotgun (WGS) entry which is preliminary data.</text>
</comment>
<evidence type="ECO:0000256" key="1">
    <source>
        <dbReference type="SAM" id="MobiDB-lite"/>
    </source>
</evidence>
<keyword evidence="2" id="KW-0472">Membrane</keyword>
<keyword evidence="2" id="KW-1133">Transmembrane helix</keyword>
<dbReference type="PANTHER" id="PTHR36042:SF1">
    <property type="entry name" value="OS05G0490900 PROTEIN"/>
    <property type="match status" value="1"/>
</dbReference>
<protein>
    <submittedName>
        <fullName evidence="3">Uncharacterized protein</fullName>
    </submittedName>
</protein>
<dbReference type="PANTHER" id="PTHR36042">
    <property type="entry name" value="OS05G0490900 PROTEIN"/>
    <property type="match status" value="1"/>
</dbReference>
<gene>
    <name evidence="3" type="ORF">R1flu_011675</name>
</gene>
<proteinExistence type="predicted"/>
<dbReference type="EMBL" id="JBHFFA010000002">
    <property type="protein sequence ID" value="KAL2644088.1"/>
    <property type="molecule type" value="Genomic_DNA"/>
</dbReference>